<reference evidence="1" key="1">
    <citation type="submission" date="2018-05" db="EMBL/GenBank/DDBJ databases">
        <authorList>
            <person name="Lanie J.A."/>
            <person name="Ng W.-L."/>
            <person name="Kazmierczak K.M."/>
            <person name="Andrzejewski T.M."/>
            <person name="Davidsen T.M."/>
            <person name="Wayne K.J."/>
            <person name="Tettelin H."/>
            <person name="Glass J.I."/>
            <person name="Rusch D."/>
            <person name="Podicherti R."/>
            <person name="Tsui H.-C.T."/>
            <person name="Winkler M.E."/>
        </authorList>
    </citation>
    <scope>NUCLEOTIDE SEQUENCE</scope>
</reference>
<dbReference type="AlphaFoldDB" id="A0A382IXR5"/>
<accession>A0A382IXR5</accession>
<evidence type="ECO:0008006" key="2">
    <source>
        <dbReference type="Google" id="ProtNLM"/>
    </source>
</evidence>
<sequence>MAEPNSRSTLKEYIRRKLGAPVLDINVDDDQFDDRMDEALQYFREYHYDGSIRCYLKHQLSSSKLTTMKTDESFTETVAGTHAYTDEVVKQQQNYLLLPEFVLAVMKIFPFNDKSNLNMFDMRYQLRLNDLHDLTATNILYYEMVQQHISLMDQILVGQPQVRYNQHMNRLYLDMDLDSVNENEYLIIDCYRKIDPTDFTDIYNDMWLKRYATALVKYQWAENLSKFSGISLPGGVTLDAEGM</sequence>
<feature type="non-terminal residue" evidence="1">
    <location>
        <position position="1"/>
    </location>
</feature>
<organism evidence="1">
    <name type="scientific">marine metagenome</name>
    <dbReference type="NCBI Taxonomy" id="408172"/>
    <lineage>
        <taxon>unclassified sequences</taxon>
        <taxon>metagenomes</taxon>
        <taxon>ecological metagenomes</taxon>
    </lineage>
</organism>
<dbReference type="EMBL" id="UINC01070177">
    <property type="protein sequence ID" value="SVC04119.1"/>
    <property type="molecule type" value="Genomic_DNA"/>
</dbReference>
<gene>
    <name evidence="1" type="ORF">METZ01_LOCUS256973</name>
</gene>
<evidence type="ECO:0000313" key="1">
    <source>
        <dbReference type="EMBL" id="SVC04119.1"/>
    </source>
</evidence>
<feature type="non-terminal residue" evidence="1">
    <location>
        <position position="243"/>
    </location>
</feature>
<protein>
    <recommendedName>
        <fullName evidence="2">Neck protein</fullName>
    </recommendedName>
</protein>
<proteinExistence type="predicted"/>
<name>A0A382IXR5_9ZZZZ</name>